<dbReference type="InterPro" id="IPR001962">
    <property type="entry name" value="Asn_synthase"/>
</dbReference>
<evidence type="ECO:0000256" key="6">
    <source>
        <dbReference type="ARBA" id="ARBA00022962"/>
    </source>
</evidence>
<keyword evidence="8" id="KW-0028">Amino-acid biosynthesis</keyword>
<reference evidence="13" key="1">
    <citation type="submission" date="2017-11" db="EMBL/GenBank/DDBJ databases">
        <authorList>
            <person name="Chan K.G."/>
            <person name="Lee L.S."/>
        </authorList>
    </citation>
    <scope>NUCLEOTIDE SEQUENCE [LARGE SCALE GENOMIC DNA]</scope>
    <source>
        <strain evidence="13">DSM 100970</strain>
    </source>
</reference>
<dbReference type="PANTHER" id="PTHR43284">
    <property type="entry name" value="ASPARAGINE SYNTHETASE (GLUTAMINE-HYDROLYZING)"/>
    <property type="match status" value="1"/>
</dbReference>
<keyword evidence="8" id="KW-0061">Asparagine biosynthesis</keyword>
<dbReference type="Pfam" id="PF00733">
    <property type="entry name" value="Asn_synthase"/>
    <property type="match status" value="1"/>
</dbReference>
<feature type="binding site" evidence="9">
    <location>
        <position position="107"/>
    </location>
    <ligand>
        <name>L-glutamine</name>
        <dbReference type="ChEBI" id="CHEBI:58359"/>
    </ligand>
</feature>
<comment type="similarity">
    <text evidence="2">Belongs to the asparagine synthetase family.</text>
</comment>
<dbReference type="SUPFAM" id="SSF52402">
    <property type="entry name" value="Adenine nucleotide alpha hydrolases-like"/>
    <property type="match status" value="1"/>
</dbReference>
<evidence type="ECO:0000256" key="5">
    <source>
        <dbReference type="ARBA" id="ARBA00022840"/>
    </source>
</evidence>
<evidence type="ECO:0000256" key="1">
    <source>
        <dbReference type="ARBA" id="ARBA00005187"/>
    </source>
</evidence>
<dbReference type="PROSITE" id="PS51278">
    <property type="entry name" value="GATASE_TYPE_2"/>
    <property type="match status" value="1"/>
</dbReference>
<dbReference type="OrthoDB" id="9763290at2"/>
<evidence type="ECO:0000313" key="12">
    <source>
        <dbReference type="EMBL" id="AUR53124.1"/>
    </source>
</evidence>
<dbReference type="Gene3D" id="3.40.50.620">
    <property type="entry name" value="HUPs"/>
    <property type="match status" value="1"/>
</dbReference>
<name>A0A2I7N9I6_9NEIS</name>
<dbReference type="Pfam" id="PF13537">
    <property type="entry name" value="GATase_7"/>
    <property type="match status" value="1"/>
</dbReference>
<dbReference type="RefSeq" id="WP_102952410.1">
    <property type="nucleotide sequence ID" value="NZ_CP024847.1"/>
</dbReference>
<evidence type="ECO:0000256" key="10">
    <source>
        <dbReference type="PIRSR" id="PIRSR001589-3"/>
    </source>
</evidence>
<evidence type="ECO:0000259" key="11">
    <source>
        <dbReference type="PROSITE" id="PS51278"/>
    </source>
</evidence>
<evidence type="ECO:0000256" key="3">
    <source>
        <dbReference type="ARBA" id="ARBA00012737"/>
    </source>
</evidence>
<dbReference type="PIRSF" id="PIRSF001589">
    <property type="entry name" value="Asn_synthetase_glu-h"/>
    <property type="match status" value="1"/>
</dbReference>
<keyword evidence="5 9" id="KW-0067">ATP-binding</keyword>
<evidence type="ECO:0000256" key="2">
    <source>
        <dbReference type="ARBA" id="ARBA00005752"/>
    </source>
</evidence>
<comment type="pathway">
    <text evidence="1">Amino-acid biosynthesis; L-asparagine biosynthesis; L-asparagine from L-aspartate (L-Gln route): step 1/1.</text>
</comment>
<sequence>MCGIAGIFFTEKLDSHTNLDVQKTIQEMTDAIEHRGPDSSGIWINQNKSTALGHRRLSIRDLSPTGHQPMHSSCDRFIIVYNGEIYSHNEIGADLISKNRSVKGSSDTRILVESCAEFGIENTVSRLIGMFAFALYDIEQQVLYLVRDRLGIKPLYWCFNNGVLIFGSELKSLKKSPTWEKKIDRNAVATYLRYGYIPAPYTIYEGVQKLEPGSILKIDRDGNIDIHKYWDLNLIATSSIKKRDNFSNQQEILLQMDSLLSDAVKRRMVSDVPVGAFLSGGIDSTLVTALMTEQSANRINTFSIGFHEKSYNEAGYAAEIAKYLGTTHHELYLDKNYALDIIPDIPFIYDEPFADPSQLPTIALSKLTKQHVSVALSGDGGDELFAGYTRYKVALEGHPKKVNLPRWTQGLFNHSANIIRHLSPAVSNKILKFTSNMLLDHDFLYKSRLSHWQNPSQLVINGIEHEIGAWSNKIKLEFDNFLDRMQYIDSTTYLPEDILTKVDRATMKFALEARVPLIDHRVVELAWQIPQDMKLRGKESKWILKELLFKRVPKKLVDRPKMGFGIPIDDWLRKDLREWSESLLDETRLNKQGLLNPKPIRNCWLKHLSGESWGYPLWNILMLQAWIDANPDVTI</sequence>
<keyword evidence="6 8" id="KW-0315">Glutamine amidotransferase</keyword>
<dbReference type="CDD" id="cd01991">
    <property type="entry name" value="Asn_synthase_B_C"/>
    <property type="match status" value="1"/>
</dbReference>
<gene>
    <name evidence="12" type="primary">asnB</name>
    <name evidence="12" type="ORF">CUN60_12785</name>
</gene>
<dbReference type="GO" id="GO:0006529">
    <property type="term" value="P:asparagine biosynthetic process"/>
    <property type="evidence" value="ECO:0007669"/>
    <property type="project" value="UniProtKB-KW"/>
</dbReference>
<dbReference type="InterPro" id="IPR006426">
    <property type="entry name" value="Asn_synth_AEB"/>
</dbReference>
<dbReference type="NCBIfam" id="TIGR01536">
    <property type="entry name" value="asn_synth_AEB"/>
    <property type="match status" value="1"/>
</dbReference>
<dbReference type="InterPro" id="IPR051786">
    <property type="entry name" value="ASN_synthetase/amidase"/>
</dbReference>
<evidence type="ECO:0000313" key="13">
    <source>
        <dbReference type="Proteomes" id="UP000236655"/>
    </source>
</evidence>
<dbReference type="SUPFAM" id="SSF56235">
    <property type="entry name" value="N-terminal nucleophile aminohydrolases (Ntn hydrolases)"/>
    <property type="match status" value="1"/>
</dbReference>
<comment type="catalytic activity">
    <reaction evidence="7">
        <text>L-aspartate + L-glutamine + ATP + H2O = L-asparagine + L-glutamate + AMP + diphosphate + H(+)</text>
        <dbReference type="Rhea" id="RHEA:12228"/>
        <dbReference type="ChEBI" id="CHEBI:15377"/>
        <dbReference type="ChEBI" id="CHEBI:15378"/>
        <dbReference type="ChEBI" id="CHEBI:29985"/>
        <dbReference type="ChEBI" id="CHEBI:29991"/>
        <dbReference type="ChEBI" id="CHEBI:30616"/>
        <dbReference type="ChEBI" id="CHEBI:33019"/>
        <dbReference type="ChEBI" id="CHEBI:58048"/>
        <dbReference type="ChEBI" id="CHEBI:58359"/>
        <dbReference type="ChEBI" id="CHEBI:456215"/>
        <dbReference type="EC" id="6.3.5.4"/>
    </reaction>
</comment>
<keyword evidence="13" id="KW-1185">Reference proteome</keyword>
<feature type="domain" description="Glutamine amidotransferase type-2" evidence="11">
    <location>
        <begin position="2"/>
        <end position="221"/>
    </location>
</feature>
<dbReference type="InterPro" id="IPR029055">
    <property type="entry name" value="Ntn_hydrolases_N"/>
</dbReference>
<dbReference type="CDD" id="cd00712">
    <property type="entry name" value="AsnB"/>
    <property type="match status" value="1"/>
</dbReference>
<dbReference type="EC" id="6.3.5.4" evidence="3"/>
<evidence type="ECO:0000256" key="7">
    <source>
        <dbReference type="ARBA" id="ARBA00048741"/>
    </source>
</evidence>
<dbReference type="PANTHER" id="PTHR43284:SF1">
    <property type="entry name" value="ASPARAGINE SYNTHETASE"/>
    <property type="match status" value="1"/>
</dbReference>
<dbReference type="AlphaFoldDB" id="A0A2I7N9I6"/>
<evidence type="ECO:0000256" key="4">
    <source>
        <dbReference type="ARBA" id="ARBA00022741"/>
    </source>
</evidence>
<evidence type="ECO:0000256" key="8">
    <source>
        <dbReference type="PIRSR" id="PIRSR001589-1"/>
    </source>
</evidence>
<proteinExistence type="inferred from homology"/>
<dbReference type="KEGG" id="nba:CUN60_12785"/>
<protein>
    <recommendedName>
        <fullName evidence="3">asparagine synthase (glutamine-hydrolyzing)</fullName>
        <ecNumber evidence="3">6.3.5.4</ecNumber>
    </recommendedName>
</protein>
<feature type="site" description="Important for beta-aspartyl-AMP intermediate formation" evidence="10">
    <location>
        <position position="379"/>
    </location>
</feature>
<dbReference type="Proteomes" id="UP000236655">
    <property type="component" value="Chromosome"/>
</dbReference>
<dbReference type="EMBL" id="CP024847">
    <property type="protein sequence ID" value="AUR53124.1"/>
    <property type="molecule type" value="Genomic_DNA"/>
</dbReference>
<evidence type="ECO:0000256" key="9">
    <source>
        <dbReference type="PIRSR" id="PIRSR001589-2"/>
    </source>
</evidence>
<dbReference type="InterPro" id="IPR014729">
    <property type="entry name" value="Rossmann-like_a/b/a_fold"/>
</dbReference>
<dbReference type="GO" id="GO:0004066">
    <property type="term" value="F:asparagine synthase (glutamine-hydrolyzing) activity"/>
    <property type="evidence" value="ECO:0007669"/>
    <property type="project" value="UniProtKB-EC"/>
</dbReference>
<dbReference type="InterPro" id="IPR017932">
    <property type="entry name" value="GATase_2_dom"/>
</dbReference>
<feature type="binding site" evidence="9">
    <location>
        <begin position="377"/>
        <end position="378"/>
    </location>
    <ligand>
        <name>ATP</name>
        <dbReference type="ChEBI" id="CHEBI:30616"/>
    </ligand>
</feature>
<feature type="binding site" evidence="9">
    <location>
        <position position="304"/>
    </location>
    <ligand>
        <name>ATP</name>
        <dbReference type="ChEBI" id="CHEBI:30616"/>
    </ligand>
</feature>
<feature type="active site" description="For GATase activity" evidence="8">
    <location>
        <position position="2"/>
    </location>
</feature>
<dbReference type="InterPro" id="IPR033738">
    <property type="entry name" value="AsnB_N"/>
</dbReference>
<keyword evidence="4 9" id="KW-0547">Nucleotide-binding</keyword>
<dbReference type="GO" id="GO:0005524">
    <property type="term" value="F:ATP binding"/>
    <property type="evidence" value="ECO:0007669"/>
    <property type="project" value="UniProtKB-KW"/>
</dbReference>
<dbReference type="Gene3D" id="3.60.20.10">
    <property type="entry name" value="Glutamine Phosphoribosylpyrophosphate, subunit 1, domain 1"/>
    <property type="match status" value="1"/>
</dbReference>
<dbReference type="GO" id="GO:0005829">
    <property type="term" value="C:cytosol"/>
    <property type="evidence" value="ECO:0007669"/>
    <property type="project" value="TreeGrafter"/>
</dbReference>
<organism evidence="12 13">
    <name type="scientific">Aquella oligotrophica</name>
    <dbReference type="NCBI Taxonomy" id="2067065"/>
    <lineage>
        <taxon>Bacteria</taxon>
        <taxon>Pseudomonadati</taxon>
        <taxon>Pseudomonadota</taxon>
        <taxon>Betaproteobacteria</taxon>
        <taxon>Neisseriales</taxon>
        <taxon>Neisseriaceae</taxon>
        <taxon>Aquella</taxon>
    </lineage>
</organism>
<accession>A0A2I7N9I6</accession>